<evidence type="ECO:0000259" key="5">
    <source>
        <dbReference type="PROSITE" id="PS50127"/>
    </source>
</evidence>
<feature type="chain" id="PRO_5046927347" evidence="4">
    <location>
        <begin position="17"/>
        <end position="558"/>
    </location>
</feature>
<evidence type="ECO:0000313" key="7">
    <source>
        <dbReference type="Proteomes" id="UP001628179"/>
    </source>
</evidence>
<name>A0ABQ0GAD2_9PEZI</name>
<dbReference type="PANTHER" id="PTHR46116">
    <property type="entry name" value="(E3-INDEPENDENT) E2 UBIQUITIN-CONJUGATING ENZYME"/>
    <property type="match status" value="1"/>
</dbReference>
<protein>
    <submittedName>
        <fullName evidence="6">Ubiquitin-conjugating enzyme E2 Z</fullName>
    </submittedName>
</protein>
<feature type="compositionally biased region" description="Polar residues" evidence="3">
    <location>
        <begin position="35"/>
        <end position="49"/>
    </location>
</feature>
<dbReference type="PROSITE" id="PS50127">
    <property type="entry name" value="UBC_2"/>
    <property type="match status" value="1"/>
</dbReference>
<feature type="region of interest" description="Disordered" evidence="3">
    <location>
        <begin position="18"/>
        <end position="57"/>
    </location>
</feature>
<evidence type="ECO:0000313" key="6">
    <source>
        <dbReference type="EMBL" id="GAB1314732.1"/>
    </source>
</evidence>
<keyword evidence="2" id="KW-0833">Ubl conjugation pathway</keyword>
<keyword evidence="7" id="KW-1185">Reference proteome</keyword>
<proteinExistence type="predicted"/>
<dbReference type="EMBL" id="BAAFSV010000002">
    <property type="protein sequence ID" value="GAB1314732.1"/>
    <property type="molecule type" value="Genomic_DNA"/>
</dbReference>
<dbReference type="InterPro" id="IPR000608">
    <property type="entry name" value="UBC"/>
</dbReference>
<feature type="region of interest" description="Disordered" evidence="3">
    <location>
        <begin position="227"/>
        <end position="260"/>
    </location>
</feature>
<gene>
    <name evidence="6" type="ORF">MFIFM68171_04942</name>
</gene>
<feature type="signal peptide" evidence="4">
    <location>
        <begin position="1"/>
        <end position="16"/>
    </location>
</feature>
<keyword evidence="1" id="KW-0808">Transferase</keyword>
<dbReference type="Gene3D" id="3.10.110.10">
    <property type="entry name" value="Ubiquitin Conjugating Enzyme"/>
    <property type="match status" value="1"/>
</dbReference>
<dbReference type="Proteomes" id="UP001628179">
    <property type="component" value="Unassembled WGS sequence"/>
</dbReference>
<dbReference type="GeneID" id="98175685"/>
<evidence type="ECO:0000256" key="4">
    <source>
        <dbReference type="SAM" id="SignalP"/>
    </source>
</evidence>
<reference evidence="6 7" key="1">
    <citation type="submission" date="2024-09" db="EMBL/GenBank/DDBJ databases">
        <title>Itraconazole resistance in Madurella fahalii resulting from another homologue of gene encoding cytochrome P450 14-alpha sterol demethylase (CYP51).</title>
        <authorList>
            <person name="Yoshioka I."/>
            <person name="Fahal A.H."/>
            <person name="Kaneko S."/>
            <person name="Yaguchi T."/>
        </authorList>
    </citation>
    <scope>NUCLEOTIDE SEQUENCE [LARGE SCALE GENOMIC DNA]</scope>
    <source>
        <strain evidence="6 7">IFM 68171</strain>
    </source>
</reference>
<accession>A0ABQ0GAD2</accession>
<evidence type="ECO:0000256" key="3">
    <source>
        <dbReference type="SAM" id="MobiDB-lite"/>
    </source>
</evidence>
<evidence type="ECO:0000256" key="1">
    <source>
        <dbReference type="ARBA" id="ARBA00022679"/>
    </source>
</evidence>
<feature type="domain" description="UBC core" evidence="5">
    <location>
        <begin position="307"/>
        <end position="463"/>
    </location>
</feature>
<evidence type="ECO:0000256" key="2">
    <source>
        <dbReference type="ARBA" id="ARBA00022786"/>
    </source>
</evidence>
<dbReference type="RefSeq" id="XP_070916463.1">
    <property type="nucleotide sequence ID" value="XM_071060362.1"/>
</dbReference>
<dbReference type="Pfam" id="PF00179">
    <property type="entry name" value="UQ_con"/>
    <property type="match status" value="1"/>
</dbReference>
<dbReference type="PANTHER" id="PTHR46116:SF15">
    <property type="entry name" value="(E3-INDEPENDENT) E2 UBIQUITIN-CONJUGATING ENZYME"/>
    <property type="match status" value="1"/>
</dbReference>
<feature type="compositionally biased region" description="Basic and acidic residues" evidence="3">
    <location>
        <begin position="18"/>
        <end position="27"/>
    </location>
</feature>
<sequence length="558" mass="61466">MFLIFSLLCGFEPTVSKTGDKSRRLSKSETPAGAATSTQAVPAKQSQLAKGTGYGDSCTSPRNTALSVLLPSTRKPAPMPFDTKSHPMLSAMIARSPMLRHAAQLLRHATIEEIDTHCGPASAVLDFLRAIADHEDTTSIVRREQTLFPCAAQLPQILSSVVPNHGTPGAAIYETGQSLHAIIEQLATPCRKFVAASGRVANMEGEINQESLAVMKQICRMADSLTATHPPEPEAREAKESDQQPALAGDSTDKGKEQAETSLQAIAKDASEWHRANCVKDVPDEKILAGYHFKDAILFDAGSHARSRIKKILTQVTSLSADLPEGVFVRYGEGRPDLLKILIVGPDDTPYEHGLFEFDMFCDKDFPKTPPLMHFRTTGGGVAHFNPNLYANGTICLSLLGTWKGHPWEPDRSSILQILVSIQAMIFNSQPYYNEPGYERNTNQTGAETYNKKVELLTIPHAMTYWMTHRLKNPRASAPSSSGVAGPIPANSKAPHAEYRYDDDAIWGDVIRKHFELKGRMMLDTAKKWEAKQPDAPGMKNLVRDLQYRLREYGFLSE</sequence>
<dbReference type="InterPro" id="IPR016135">
    <property type="entry name" value="UBQ-conjugating_enzyme/RWD"/>
</dbReference>
<keyword evidence="4" id="KW-0732">Signal</keyword>
<feature type="compositionally biased region" description="Basic and acidic residues" evidence="3">
    <location>
        <begin position="231"/>
        <end position="242"/>
    </location>
</feature>
<comment type="caution">
    <text evidence="6">The sequence shown here is derived from an EMBL/GenBank/DDBJ whole genome shotgun (WGS) entry which is preliminary data.</text>
</comment>
<dbReference type="SUPFAM" id="SSF54495">
    <property type="entry name" value="UBC-like"/>
    <property type="match status" value="1"/>
</dbReference>
<organism evidence="6 7">
    <name type="scientific">Madurella fahalii</name>
    <dbReference type="NCBI Taxonomy" id="1157608"/>
    <lineage>
        <taxon>Eukaryota</taxon>
        <taxon>Fungi</taxon>
        <taxon>Dikarya</taxon>
        <taxon>Ascomycota</taxon>
        <taxon>Pezizomycotina</taxon>
        <taxon>Sordariomycetes</taxon>
        <taxon>Sordariomycetidae</taxon>
        <taxon>Sordariales</taxon>
        <taxon>Sordariales incertae sedis</taxon>
        <taxon>Madurella</taxon>
    </lineage>
</organism>
<dbReference type="SMART" id="SM00212">
    <property type="entry name" value="UBCc"/>
    <property type="match status" value="1"/>
</dbReference>